<dbReference type="OrthoDB" id="2963168at2759"/>
<keyword evidence="2" id="KW-1185">Reference proteome</keyword>
<dbReference type="Gene3D" id="3.30.420.40">
    <property type="match status" value="1"/>
</dbReference>
<feature type="non-terminal residue" evidence="1">
    <location>
        <position position="422"/>
    </location>
</feature>
<name>X6LB32_RETFI</name>
<dbReference type="CDD" id="cd10229">
    <property type="entry name" value="ASKHA_NBD_HSP70_HSPA12"/>
    <property type="match status" value="1"/>
</dbReference>
<proteinExistence type="predicted"/>
<dbReference type="SUPFAM" id="SSF53067">
    <property type="entry name" value="Actin-like ATPase domain"/>
    <property type="match status" value="2"/>
</dbReference>
<dbReference type="EMBL" id="ASPP01045889">
    <property type="protein sequence ID" value="ETN98748.1"/>
    <property type="molecule type" value="Genomic_DNA"/>
</dbReference>
<dbReference type="PANTHER" id="PTHR14187:SF5">
    <property type="entry name" value="HEAT SHOCK 70 KDA PROTEIN 12A"/>
    <property type="match status" value="1"/>
</dbReference>
<protein>
    <submittedName>
        <fullName evidence="1">Putative chaperone protein</fullName>
    </submittedName>
</protein>
<organism evidence="1 2">
    <name type="scientific">Reticulomyxa filosa</name>
    <dbReference type="NCBI Taxonomy" id="46433"/>
    <lineage>
        <taxon>Eukaryota</taxon>
        <taxon>Sar</taxon>
        <taxon>Rhizaria</taxon>
        <taxon>Retaria</taxon>
        <taxon>Foraminifera</taxon>
        <taxon>Monothalamids</taxon>
        <taxon>Reticulomyxidae</taxon>
        <taxon>Reticulomyxa</taxon>
    </lineage>
</organism>
<evidence type="ECO:0000313" key="1">
    <source>
        <dbReference type="EMBL" id="ETN98748.1"/>
    </source>
</evidence>
<gene>
    <name evidence="1" type="ORF">RFI_38744</name>
</gene>
<accession>X6LB32</accession>
<evidence type="ECO:0000313" key="2">
    <source>
        <dbReference type="Proteomes" id="UP000023152"/>
    </source>
</evidence>
<sequence length="422" mass="48160">MYHDGAGDNHPDDTKRDHNVVLRALQKKRNLRYYIGKLNDSLNKMIRVFKKTGYEMNLIVEEHEMPDVKNLFESVVRSVTDAINAIRVSKKRELIFMFFFLGVAFYNNFDNKKNGQAKENRCIDFGTDGTGVAYSFSDGKVYTKKWPGRMLAEKNKTNLLLDKDGNFVAFGQEATDRYTSSVDSSLEFYERFKMALYNNMPDEIGDGKYDDDTKEQDLEPYLIAANGKKRKTLDVLKQVFTFLRESIMKILRDSTLVEKIEEVQWVVTVPAIWSNTAKNSMREAALLAGLISDSISDHLLIAFEPGDKYILLDLGGGTADIACHRVLDEKSVSQIYAPSGGPWGSTYIDDAFWGLLCEIFGREIMEEFKTKYSNEHVQLIENFRLAKHSYNPTSPDTPKIKVGNMISFMKTHKVSLEDIGKK</sequence>
<dbReference type="PANTHER" id="PTHR14187">
    <property type="entry name" value="ALPHA KINASE/ELONGATION FACTOR 2 KINASE"/>
    <property type="match status" value="1"/>
</dbReference>
<dbReference type="AlphaFoldDB" id="X6LB32"/>
<comment type="caution">
    <text evidence="1">The sequence shown here is derived from an EMBL/GenBank/DDBJ whole genome shotgun (WGS) entry which is preliminary data.</text>
</comment>
<dbReference type="InterPro" id="IPR043129">
    <property type="entry name" value="ATPase_NBD"/>
</dbReference>
<dbReference type="Proteomes" id="UP000023152">
    <property type="component" value="Unassembled WGS sequence"/>
</dbReference>
<reference evidence="1 2" key="1">
    <citation type="journal article" date="2013" name="Curr. Biol.">
        <title>The Genome of the Foraminiferan Reticulomyxa filosa.</title>
        <authorList>
            <person name="Glockner G."/>
            <person name="Hulsmann N."/>
            <person name="Schleicher M."/>
            <person name="Noegel A.A."/>
            <person name="Eichinger L."/>
            <person name="Gallinger C."/>
            <person name="Pawlowski J."/>
            <person name="Sierra R."/>
            <person name="Euteneuer U."/>
            <person name="Pillet L."/>
            <person name="Moustafa A."/>
            <person name="Platzer M."/>
            <person name="Groth M."/>
            <person name="Szafranski K."/>
            <person name="Schliwa M."/>
        </authorList>
    </citation>
    <scope>NUCLEOTIDE SEQUENCE [LARGE SCALE GENOMIC DNA]</scope>
</reference>